<sequence length="333" mass="34938">MRWAFIGASTIAGEWMVAAVRSAGDEVVVVVSGDLARARAFANSHGIAHAAADEAALASLGVDAIYISSTNEKHEASVLHAASLGLHVLCEKPLATSLAAAQRMVQACARAGVVMGTNHHLRHNSAHRQMRDKIQQGALGRLVSARVNHSVYLPAHLQGWRLKDKGAGGGVVLDIAVHNADSLAFLLGEYPTEVVAMTSNSGMAEGMEDNAMSVWRFPSGLTAFTHQGFNTPFADVGLEVHGTQGSLKGVGILHQGPDGRLDFKNAQGEQALPLDQVDLYSRGVQNFHRAIQGLPHDMADGQAGVRSLAVALAVLESAQTGRSVAVQYPGAAA</sequence>
<evidence type="ECO:0000313" key="3">
    <source>
        <dbReference type="EMBL" id="MDR7379987.1"/>
    </source>
</evidence>
<dbReference type="PANTHER" id="PTHR43249">
    <property type="entry name" value="UDP-N-ACETYL-2-AMINO-2-DEOXY-D-GLUCURONATE OXIDASE"/>
    <property type="match status" value="1"/>
</dbReference>
<dbReference type="GO" id="GO:0033712">
    <property type="term" value="F:1,5-anhydro-D-fructose reductase (1,5-anhydro-D-mannitol-forming) activity"/>
    <property type="evidence" value="ECO:0007669"/>
    <property type="project" value="UniProtKB-EC"/>
</dbReference>
<dbReference type="EMBL" id="JAVDXT010000006">
    <property type="protein sequence ID" value="MDR7379987.1"/>
    <property type="molecule type" value="Genomic_DNA"/>
</dbReference>
<evidence type="ECO:0000259" key="2">
    <source>
        <dbReference type="Pfam" id="PF22725"/>
    </source>
</evidence>
<gene>
    <name evidence="3" type="ORF">J2X19_004689</name>
</gene>
<dbReference type="InterPro" id="IPR036291">
    <property type="entry name" value="NAD(P)-bd_dom_sf"/>
</dbReference>
<dbReference type="PANTHER" id="PTHR43249:SF1">
    <property type="entry name" value="D-GLUCOSIDE 3-DEHYDROGENASE"/>
    <property type="match status" value="1"/>
</dbReference>
<evidence type="ECO:0000313" key="4">
    <source>
        <dbReference type="Proteomes" id="UP001180487"/>
    </source>
</evidence>
<dbReference type="InterPro" id="IPR052515">
    <property type="entry name" value="Gfo/Idh/MocA_Oxidoreductase"/>
</dbReference>
<dbReference type="Gene3D" id="3.30.360.10">
    <property type="entry name" value="Dihydrodipicolinate Reductase, domain 2"/>
    <property type="match status" value="1"/>
</dbReference>
<feature type="domain" description="Gfo/Idh/MocA-like oxidoreductase N-terminal" evidence="1">
    <location>
        <begin position="1"/>
        <end position="119"/>
    </location>
</feature>
<keyword evidence="3" id="KW-0560">Oxidoreductase</keyword>
<dbReference type="InterPro" id="IPR000683">
    <property type="entry name" value="Gfo/Idh/MocA-like_OxRdtase_N"/>
</dbReference>
<dbReference type="InterPro" id="IPR055170">
    <property type="entry name" value="GFO_IDH_MocA-like_dom"/>
</dbReference>
<comment type="caution">
    <text evidence="3">The sequence shown here is derived from an EMBL/GenBank/DDBJ whole genome shotgun (WGS) entry which is preliminary data.</text>
</comment>
<reference evidence="3 4" key="1">
    <citation type="submission" date="2023-07" db="EMBL/GenBank/DDBJ databases">
        <title>Sorghum-associated microbial communities from plants grown in Nebraska, USA.</title>
        <authorList>
            <person name="Schachtman D."/>
        </authorList>
    </citation>
    <scope>NUCLEOTIDE SEQUENCE [LARGE SCALE GENOMIC DNA]</scope>
    <source>
        <strain evidence="3 4">BE313</strain>
    </source>
</reference>
<name>A0ABU2CF79_9BURK</name>
<evidence type="ECO:0000259" key="1">
    <source>
        <dbReference type="Pfam" id="PF01408"/>
    </source>
</evidence>
<dbReference type="RefSeq" id="WP_310376915.1">
    <property type="nucleotide sequence ID" value="NZ_JAVDXT010000006.1"/>
</dbReference>
<dbReference type="Proteomes" id="UP001180487">
    <property type="component" value="Unassembled WGS sequence"/>
</dbReference>
<dbReference type="EC" id="1.1.1.292" evidence="3"/>
<dbReference type="Gene3D" id="3.40.50.720">
    <property type="entry name" value="NAD(P)-binding Rossmann-like Domain"/>
    <property type="match status" value="1"/>
</dbReference>
<organism evidence="3 4">
    <name type="scientific">Rhodoferax ferrireducens</name>
    <dbReference type="NCBI Taxonomy" id="192843"/>
    <lineage>
        <taxon>Bacteria</taxon>
        <taxon>Pseudomonadati</taxon>
        <taxon>Pseudomonadota</taxon>
        <taxon>Betaproteobacteria</taxon>
        <taxon>Burkholderiales</taxon>
        <taxon>Comamonadaceae</taxon>
        <taxon>Rhodoferax</taxon>
    </lineage>
</organism>
<protein>
    <submittedName>
        <fullName evidence="3">1,5-anhydro-D-fructose reductase (1,5-anhydro-D-mannitol-forming)</fullName>
        <ecNumber evidence="3">1.1.1.292</ecNumber>
    </submittedName>
</protein>
<dbReference type="Pfam" id="PF01408">
    <property type="entry name" value="GFO_IDH_MocA"/>
    <property type="match status" value="1"/>
</dbReference>
<feature type="domain" description="GFO/IDH/MocA-like oxidoreductase" evidence="2">
    <location>
        <begin position="127"/>
        <end position="247"/>
    </location>
</feature>
<proteinExistence type="predicted"/>
<dbReference type="Pfam" id="PF22725">
    <property type="entry name" value="GFO_IDH_MocA_C3"/>
    <property type="match status" value="1"/>
</dbReference>
<dbReference type="SUPFAM" id="SSF55347">
    <property type="entry name" value="Glyceraldehyde-3-phosphate dehydrogenase-like, C-terminal domain"/>
    <property type="match status" value="1"/>
</dbReference>
<keyword evidence="4" id="KW-1185">Reference proteome</keyword>
<accession>A0ABU2CF79</accession>
<dbReference type="SUPFAM" id="SSF51735">
    <property type="entry name" value="NAD(P)-binding Rossmann-fold domains"/>
    <property type="match status" value="1"/>
</dbReference>